<proteinExistence type="inferred from homology"/>
<keyword evidence="9" id="KW-1185">Reference proteome</keyword>
<dbReference type="InterPro" id="IPR036852">
    <property type="entry name" value="Peptidase_S8/S53_dom_sf"/>
</dbReference>
<dbReference type="Gene3D" id="2.60.40.1080">
    <property type="match status" value="1"/>
</dbReference>
<dbReference type="PRINTS" id="PR00723">
    <property type="entry name" value="SUBTILISIN"/>
</dbReference>
<evidence type="ECO:0000256" key="4">
    <source>
        <dbReference type="ARBA" id="ARBA00022825"/>
    </source>
</evidence>
<feature type="domain" description="Peptidase S8/S53" evidence="6">
    <location>
        <begin position="301"/>
        <end position="568"/>
    </location>
</feature>
<keyword evidence="3 5" id="KW-0378">Hydrolase</keyword>
<evidence type="ECO:0000313" key="8">
    <source>
        <dbReference type="EMBL" id="RZF59325.1"/>
    </source>
</evidence>
<comment type="similarity">
    <text evidence="1 5">Belongs to the peptidase S8 family.</text>
</comment>
<protein>
    <submittedName>
        <fullName evidence="8">Serine protease</fullName>
    </submittedName>
</protein>
<evidence type="ECO:0000259" key="6">
    <source>
        <dbReference type="Pfam" id="PF00082"/>
    </source>
</evidence>
<sequence length="586" mass="65213">MIYLFDTFEREQSLSTNNFLFNNLSLVMNIQRIFAAFISVVVILTLNLSCKKESPTEIEPIADTFAILPGTAIVEQNYISGKVLKVSFNGEFLGNSLFDWSSLDERIATVDERGVVYGLWIGETEIIAKFRDGEGEARCKVTVVDSKPYKFRIILKNKGASTHSIDRPLEFLSQQAVNRRNRQDIKITETDMPISSDYLRQIEQVGGIIVAKSKWLNTVVVHNENAIAVERYRQLPFVQDVIPVWTEYAKQNNEPIVSVPPGSAIWQNAESFSFDKEAYKESWGHLVVNNGGTLHRQGFKGNEISIAVIDGGYEKLDVNPLFSNSKIKEVKSFIFEQPNPYLLDKHGVNVAGLMAINKPSVYIGTAPEAEYWLFSTDDSDTEFLVEEDYLVNALEYADSIGIDVVNISLSYDNFEGFMGSYLFEDMDGKTAISSRAANMAFEKGMFIVSSAGNQNRWVSAPTDAPSVLAVGAVRADSTITAFSSHGLTIDGRVKPDIVSLGQSSLYIVESDGSISRSRYGTSFSSPIMTGLVACLWQAYPTLTNKELFDVILKSANRYASPLLPYGYGLPDMEYALFLAKEITDKK</sequence>
<dbReference type="InterPro" id="IPR003343">
    <property type="entry name" value="Big_2"/>
</dbReference>
<dbReference type="Pfam" id="PF00082">
    <property type="entry name" value="Peptidase_S8"/>
    <property type="match status" value="1"/>
</dbReference>
<keyword evidence="2 5" id="KW-0645">Protease</keyword>
<gene>
    <name evidence="8" type="ORF">EWE74_09075</name>
</gene>
<evidence type="ECO:0000256" key="1">
    <source>
        <dbReference type="ARBA" id="ARBA00011073"/>
    </source>
</evidence>
<dbReference type="InterPro" id="IPR023828">
    <property type="entry name" value="Peptidase_S8_Ser-AS"/>
</dbReference>
<evidence type="ECO:0000256" key="3">
    <source>
        <dbReference type="ARBA" id="ARBA00022801"/>
    </source>
</evidence>
<dbReference type="Gene3D" id="3.40.50.200">
    <property type="entry name" value="Peptidase S8/S53 domain"/>
    <property type="match status" value="1"/>
</dbReference>
<evidence type="ECO:0000313" key="9">
    <source>
        <dbReference type="Proteomes" id="UP000292855"/>
    </source>
</evidence>
<dbReference type="InterPro" id="IPR000209">
    <property type="entry name" value="Peptidase_S8/S53_dom"/>
</dbReference>
<dbReference type="PROSITE" id="PS00138">
    <property type="entry name" value="SUBTILASE_SER"/>
    <property type="match status" value="1"/>
</dbReference>
<name>A0A4Q6XJ46_9SPHI</name>
<dbReference type="EMBL" id="SGIT01000002">
    <property type="protein sequence ID" value="RZF59325.1"/>
    <property type="molecule type" value="Genomic_DNA"/>
</dbReference>
<feature type="domain" description="BIG2" evidence="7">
    <location>
        <begin position="94"/>
        <end position="141"/>
    </location>
</feature>
<dbReference type="OrthoDB" id="9792152at2"/>
<dbReference type="InterPro" id="IPR015500">
    <property type="entry name" value="Peptidase_S8_subtilisin-rel"/>
</dbReference>
<dbReference type="InterPro" id="IPR050131">
    <property type="entry name" value="Peptidase_S8_subtilisin-like"/>
</dbReference>
<comment type="caution">
    <text evidence="8">The sequence shown here is derived from an EMBL/GenBank/DDBJ whole genome shotgun (WGS) entry which is preliminary data.</text>
</comment>
<organism evidence="8 9">
    <name type="scientific">Sphingobacterium corticibacterium</name>
    <dbReference type="NCBI Taxonomy" id="2484746"/>
    <lineage>
        <taxon>Bacteria</taxon>
        <taxon>Pseudomonadati</taxon>
        <taxon>Bacteroidota</taxon>
        <taxon>Sphingobacteriia</taxon>
        <taxon>Sphingobacteriales</taxon>
        <taxon>Sphingobacteriaceae</taxon>
        <taxon>Sphingobacterium</taxon>
    </lineage>
</organism>
<feature type="active site" description="Charge relay system" evidence="5">
    <location>
        <position position="310"/>
    </location>
</feature>
<feature type="active site" description="Charge relay system" evidence="5">
    <location>
        <position position="522"/>
    </location>
</feature>
<feature type="active site" description="Charge relay system" evidence="5">
    <location>
        <position position="346"/>
    </location>
</feature>
<dbReference type="InterPro" id="IPR008964">
    <property type="entry name" value="Invasin/intimin_cell_adhesion"/>
</dbReference>
<evidence type="ECO:0000259" key="7">
    <source>
        <dbReference type="Pfam" id="PF02368"/>
    </source>
</evidence>
<dbReference type="Proteomes" id="UP000292855">
    <property type="component" value="Unassembled WGS sequence"/>
</dbReference>
<dbReference type="SUPFAM" id="SSF49373">
    <property type="entry name" value="Invasin/intimin cell-adhesion fragments"/>
    <property type="match status" value="1"/>
</dbReference>
<evidence type="ECO:0000256" key="5">
    <source>
        <dbReference type="PROSITE-ProRule" id="PRU01240"/>
    </source>
</evidence>
<dbReference type="Pfam" id="PF02368">
    <property type="entry name" value="Big_2"/>
    <property type="match status" value="1"/>
</dbReference>
<reference evidence="8 9" key="1">
    <citation type="submission" date="2019-02" db="EMBL/GenBank/DDBJ databases">
        <authorList>
            <person name="Li Y."/>
        </authorList>
    </citation>
    <scope>NUCLEOTIDE SEQUENCE [LARGE SCALE GENOMIC DNA]</scope>
    <source>
        <strain evidence="8 9">30C10-4-7</strain>
    </source>
</reference>
<dbReference type="PANTHER" id="PTHR43806:SF67">
    <property type="entry name" value="EGF-LIKE DOMAIN-CONTAINING PROTEIN"/>
    <property type="match status" value="1"/>
</dbReference>
<dbReference type="GO" id="GO:0006508">
    <property type="term" value="P:proteolysis"/>
    <property type="evidence" value="ECO:0007669"/>
    <property type="project" value="UniProtKB-KW"/>
</dbReference>
<dbReference type="GO" id="GO:0004252">
    <property type="term" value="F:serine-type endopeptidase activity"/>
    <property type="evidence" value="ECO:0007669"/>
    <property type="project" value="UniProtKB-UniRule"/>
</dbReference>
<dbReference type="PANTHER" id="PTHR43806">
    <property type="entry name" value="PEPTIDASE S8"/>
    <property type="match status" value="1"/>
</dbReference>
<evidence type="ECO:0000256" key="2">
    <source>
        <dbReference type="ARBA" id="ARBA00022670"/>
    </source>
</evidence>
<dbReference type="SUPFAM" id="SSF52743">
    <property type="entry name" value="Subtilisin-like"/>
    <property type="match status" value="1"/>
</dbReference>
<dbReference type="AlphaFoldDB" id="A0A4Q6XJ46"/>
<accession>A0A4Q6XJ46</accession>
<keyword evidence="4 5" id="KW-0720">Serine protease</keyword>
<dbReference type="PROSITE" id="PS51892">
    <property type="entry name" value="SUBTILASE"/>
    <property type="match status" value="1"/>
</dbReference>